<organism evidence="9 10">
    <name type="scientific">Kushneria indalinina DSM 14324</name>
    <dbReference type="NCBI Taxonomy" id="1122140"/>
    <lineage>
        <taxon>Bacteria</taxon>
        <taxon>Pseudomonadati</taxon>
        <taxon>Pseudomonadota</taxon>
        <taxon>Gammaproteobacteria</taxon>
        <taxon>Oceanospirillales</taxon>
        <taxon>Halomonadaceae</taxon>
        <taxon>Kushneria</taxon>
    </lineage>
</organism>
<dbReference type="EMBL" id="QRDJ01000006">
    <property type="protein sequence ID" value="REC96591.1"/>
    <property type="molecule type" value="Genomic_DNA"/>
</dbReference>
<comment type="function">
    <text evidence="5">This is one of the proteins that binds to the 5S RNA in the ribosome where it forms part of the central protuberance.</text>
</comment>
<gene>
    <name evidence="5" type="primary">rplY</name>
    <name evidence="5" type="synonym">ctc</name>
    <name evidence="9" type="ORF">C8D72_1283</name>
</gene>
<dbReference type="InterPro" id="IPR020057">
    <property type="entry name" value="Ribosomal_bL25_b-dom"/>
</dbReference>
<dbReference type="GO" id="GO:0006412">
    <property type="term" value="P:translation"/>
    <property type="evidence" value="ECO:0007669"/>
    <property type="project" value="UniProtKB-UniRule"/>
</dbReference>
<dbReference type="HAMAP" id="MF_01334">
    <property type="entry name" value="Ribosomal_bL25_CTC"/>
    <property type="match status" value="1"/>
</dbReference>
<dbReference type="GO" id="GO:0003735">
    <property type="term" value="F:structural constituent of ribosome"/>
    <property type="evidence" value="ECO:0007669"/>
    <property type="project" value="InterPro"/>
</dbReference>
<keyword evidence="10" id="KW-1185">Reference proteome</keyword>
<dbReference type="InterPro" id="IPR020056">
    <property type="entry name" value="Rbsml_bL25/Gln-tRNA_synth_N"/>
</dbReference>
<dbReference type="PANTHER" id="PTHR33284:SF1">
    <property type="entry name" value="RIBOSOMAL PROTEIN L25_GLN-TRNA SYNTHETASE, ANTI-CODON-BINDING DOMAIN-CONTAINING PROTEIN"/>
    <property type="match status" value="1"/>
</dbReference>
<evidence type="ECO:0000256" key="1">
    <source>
        <dbReference type="ARBA" id="ARBA00022730"/>
    </source>
</evidence>
<dbReference type="InterPro" id="IPR020930">
    <property type="entry name" value="Ribosomal_uL5_bac-type"/>
</dbReference>
<comment type="similarity">
    <text evidence="5">Belongs to the bacterial ribosomal protein bL25 family. CTC subfamily.</text>
</comment>
<comment type="subunit">
    <text evidence="5">Part of the 50S ribosomal subunit; part of the 5S rRNA/L5/L18/L25 subcomplex. Contacts the 5S rRNA. Binds to the 5S rRNA independently of L5 and L18.</text>
</comment>
<dbReference type="NCBIfam" id="NF004130">
    <property type="entry name" value="PRK05618.1-5"/>
    <property type="match status" value="1"/>
</dbReference>
<evidence type="ECO:0000313" key="10">
    <source>
        <dbReference type="Proteomes" id="UP000256334"/>
    </source>
</evidence>
<dbReference type="NCBIfam" id="TIGR00731">
    <property type="entry name" value="bL25_bact_ctc"/>
    <property type="match status" value="1"/>
</dbReference>
<dbReference type="PANTHER" id="PTHR33284">
    <property type="entry name" value="RIBOSOMAL PROTEIN L25/GLN-TRNA SYNTHETASE, ANTI-CODON-BINDING DOMAIN-CONTAINING PROTEIN"/>
    <property type="match status" value="1"/>
</dbReference>
<evidence type="ECO:0000256" key="4">
    <source>
        <dbReference type="ARBA" id="ARBA00023274"/>
    </source>
</evidence>
<evidence type="ECO:0000259" key="8">
    <source>
        <dbReference type="Pfam" id="PF14693"/>
    </source>
</evidence>
<evidence type="ECO:0000313" key="9">
    <source>
        <dbReference type="EMBL" id="REC96591.1"/>
    </source>
</evidence>
<dbReference type="NCBIfam" id="NF004612">
    <property type="entry name" value="PRK05943.1"/>
    <property type="match status" value="1"/>
</dbReference>
<dbReference type="Pfam" id="PF01386">
    <property type="entry name" value="Ribosomal_L25p"/>
    <property type="match status" value="1"/>
</dbReference>
<keyword evidence="3 5" id="KW-0689">Ribosomal protein</keyword>
<comment type="caution">
    <text evidence="9">The sequence shown here is derived from an EMBL/GenBank/DDBJ whole genome shotgun (WGS) entry which is preliminary data.</text>
</comment>
<dbReference type="RefSeq" id="WP_115853484.1">
    <property type="nucleotide sequence ID" value="NZ_QRDJ01000006.1"/>
</dbReference>
<keyword evidence="1 5" id="KW-0699">rRNA-binding</keyword>
<evidence type="ECO:0000256" key="3">
    <source>
        <dbReference type="ARBA" id="ARBA00022980"/>
    </source>
</evidence>
<evidence type="ECO:0000256" key="5">
    <source>
        <dbReference type="HAMAP-Rule" id="MF_01334"/>
    </source>
</evidence>
<feature type="region of interest" description="Disordered" evidence="6">
    <location>
        <begin position="186"/>
        <end position="227"/>
    </location>
</feature>
<dbReference type="InterPro" id="IPR029751">
    <property type="entry name" value="Ribosomal_L25_dom"/>
</dbReference>
<proteinExistence type="inferred from homology"/>
<dbReference type="NCBIfam" id="NF004128">
    <property type="entry name" value="PRK05618.1-2"/>
    <property type="match status" value="1"/>
</dbReference>
<feature type="domain" description="Large ribosomal subunit protein bL25 beta" evidence="8">
    <location>
        <begin position="104"/>
        <end position="193"/>
    </location>
</feature>
<dbReference type="InterPro" id="IPR001021">
    <property type="entry name" value="Ribosomal_bL25_long"/>
</dbReference>
<dbReference type="GO" id="GO:0008097">
    <property type="term" value="F:5S rRNA binding"/>
    <property type="evidence" value="ECO:0007669"/>
    <property type="project" value="InterPro"/>
</dbReference>
<dbReference type="InterPro" id="IPR011035">
    <property type="entry name" value="Ribosomal_bL25/Gln-tRNA_synth"/>
</dbReference>
<evidence type="ECO:0000256" key="2">
    <source>
        <dbReference type="ARBA" id="ARBA00022884"/>
    </source>
</evidence>
<protein>
    <recommendedName>
        <fullName evidence="5">Large ribosomal subunit protein bL25</fullName>
    </recommendedName>
    <alternativeName>
        <fullName evidence="5">General stress protein CTC</fullName>
    </alternativeName>
</protein>
<evidence type="ECO:0000256" key="6">
    <source>
        <dbReference type="SAM" id="MobiDB-lite"/>
    </source>
</evidence>
<dbReference type="InterPro" id="IPR037121">
    <property type="entry name" value="Ribosomal_bL25_C"/>
</dbReference>
<name>A0A3D9E0Q8_9GAMM</name>
<feature type="compositionally biased region" description="Acidic residues" evidence="6">
    <location>
        <begin position="199"/>
        <end position="210"/>
    </location>
</feature>
<dbReference type="SUPFAM" id="SSF50715">
    <property type="entry name" value="Ribosomal protein L25-like"/>
    <property type="match status" value="1"/>
</dbReference>
<dbReference type="GO" id="GO:0022625">
    <property type="term" value="C:cytosolic large ribosomal subunit"/>
    <property type="evidence" value="ECO:0007669"/>
    <property type="project" value="TreeGrafter"/>
</dbReference>
<dbReference type="Pfam" id="PF14693">
    <property type="entry name" value="Ribosomal_TL5_C"/>
    <property type="match status" value="1"/>
</dbReference>
<dbReference type="Gene3D" id="2.40.240.10">
    <property type="entry name" value="Ribosomal Protein L25, Chain P"/>
    <property type="match status" value="1"/>
</dbReference>
<feature type="domain" description="Large ribosomal subunit protein bL25 L25" evidence="7">
    <location>
        <begin position="7"/>
        <end position="95"/>
    </location>
</feature>
<dbReference type="CDD" id="cd00495">
    <property type="entry name" value="Ribosomal_L25_TL5_CTC"/>
    <property type="match status" value="1"/>
</dbReference>
<keyword evidence="4 5" id="KW-0687">Ribonucleoprotein</keyword>
<keyword evidence="2 5" id="KW-0694">RNA-binding</keyword>
<sequence length="227" mass="24848">MKHDYQLTAVARTALGKGASRRLRRANERVAAIIYGGSAEPQPIAIDKPAFYKALEDEAFFSSIINIDIDGSKEQVVIRDLQRHPYKELITHADFMRVDATHELTITVPLHFAGDEECKGVREQDGVLHVLANDVEVSCLPADLPEYLEVNVANMELGDTLHLSDIPMPKGVTVVALTHGEDHDMGIVTVTHPDRGTDEEGDGEEEDASDADVQRPEADNGGEGEQV</sequence>
<reference evidence="9 10" key="1">
    <citation type="submission" date="2018-07" db="EMBL/GenBank/DDBJ databases">
        <title>Genomic Encyclopedia of Type Strains, Phase IV (KMG-IV): sequencing the most valuable type-strain genomes for metagenomic binning, comparative biology and taxonomic classification.</title>
        <authorList>
            <person name="Goeker M."/>
        </authorList>
    </citation>
    <scope>NUCLEOTIDE SEQUENCE [LARGE SCALE GENOMIC DNA]</scope>
    <source>
        <strain evidence="9 10">DSM 14324</strain>
    </source>
</reference>
<dbReference type="Gene3D" id="2.170.120.20">
    <property type="entry name" value="Ribosomal protein L25, beta domain"/>
    <property type="match status" value="1"/>
</dbReference>
<accession>A0A3D9E0Q8</accession>
<evidence type="ECO:0000259" key="7">
    <source>
        <dbReference type="Pfam" id="PF01386"/>
    </source>
</evidence>
<dbReference type="AlphaFoldDB" id="A0A3D9E0Q8"/>
<dbReference type="Proteomes" id="UP000256334">
    <property type="component" value="Unassembled WGS sequence"/>
</dbReference>
<dbReference type="OrthoDB" id="9806411at2"/>